<dbReference type="HOGENOM" id="CLU_3344430_0_0_7"/>
<evidence type="ECO:0000313" key="1">
    <source>
        <dbReference type="EMBL" id="AAP78155.1"/>
    </source>
</evidence>
<accession>Q7VFW7</accession>
<organism evidence="1 2">
    <name type="scientific">Helicobacter hepaticus (strain ATCC 51449 / 3B1)</name>
    <dbReference type="NCBI Taxonomy" id="235279"/>
    <lineage>
        <taxon>Bacteria</taxon>
        <taxon>Pseudomonadati</taxon>
        <taxon>Campylobacterota</taxon>
        <taxon>Epsilonproteobacteria</taxon>
        <taxon>Campylobacterales</taxon>
        <taxon>Helicobacteraceae</taxon>
        <taxon>Helicobacter</taxon>
    </lineage>
</organism>
<dbReference type="STRING" id="235279.HH_1558"/>
<proteinExistence type="predicted"/>
<keyword evidence="2" id="KW-1185">Reference proteome</keyword>
<dbReference type="Proteomes" id="UP000002495">
    <property type="component" value="Chromosome"/>
</dbReference>
<protein>
    <submittedName>
        <fullName evidence="1">Uncharacterized protein</fullName>
    </submittedName>
</protein>
<sequence length="37" mass="4431">MVKFHLFLGFMHDNKGGYYAMARKKLEKQTHQTTPYL</sequence>
<evidence type="ECO:0000313" key="2">
    <source>
        <dbReference type="Proteomes" id="UP000002495"/>
    </source>
</evidence>
<name>Q7VFW7_HELHP</name>
<dbReference type="KEGG" id="hhe:HH_1558"/>
<gene>
    <name evidence="1" type="ordered locus">HH_1558</name>
</gene>
<dbReference type="AlphaFoldDB" id="Q7VFW7"/>
<reference evidence="1 2" key="1">
    <citation type="journal article" date="2003" name="Proc. Natl. Acad. Sci. U.S.A.">
        <title>The complete genome sequence of the carcinogenic bacterium Helicobacter hepaticus.</title>
        <authorList>
            <person name="Suerbaum S."/>
            <person name="Josenhans C."/>
            <person name="Sterzenbach T."/>
            <person name="Drescher B."/>
            <person name="Brandt P."/>
            <person name="Bell M."/>
            <person name="Droege M."/>
            <person name="Fartmann B."/>
            <person name="Fischer H.-P."/>
            <person name="Ge Z."/>
            <person name="Hoerster A."/>
            <person name="Holland R."/>
            <person name="Klein K."/>
            <person name="Koenig J."/>
            <person name="Macko L."/>
            <person name="Mendz G.L."/>
            <person name="Nyakatura G."/>
            <person name="Schauer D.B."/>
            <person name="Shen Z."/>
            <person name="Weber J."/>
            <person name="Frosch M."/>
            <person name="Fox J.G."/>
        </authorList>
    </citation>
    <scope>NUCLEOTIDE SEQUENCE [LARGE SCALE GENOMIC DNA]</scope>
    <source>
        <strain evidence="2">ATCC 51449 / 3B1</strain>
    </source>
</reference>
<dbReference type="EMBL" id="AE017125">
    <property type="protein sequence ID" value="AAP78155.1"/>
    <property type="molecule type" value="Genomic_DNA"/>
</dbReference>